<comment type="caution">
    <text evidence="2">The sequence shown here is derived from an EMBL/GenBank/DDBJ whole genome shotgun (WGS) entry which is preliminary data.</text>
</comment>
<dbReference type="EMBL" id="JANQBD010000025">
    <property type="protein sequence ID" value="MCR8635174.1"/>
    <property type="molecule type" value="Genomic_DNA"/>
</dbReference>
<gene>
    <name evidence="2" type="ORF">NV381_28640</name>
</gene>
<dbReference type="InterPro" id="IPR011256">
    <property type="entry name" value="Reg_factor_effector_dom_sf"/>
</dbReference>
<dbReference type="InterPro" id="IPR010499">
    <property type="entry name" value="AraC_E-bd"/>
</dbReference>
<evidence type="ECO:0000313" key="3">
    <source>
        <dbReference type="Proteomes" id="UP001300012"/>
    </source>
</evidence>
<evidence type="ECO:0000313" key="2">
    <source>
        <dbReference type="EMBL" id="MCR8635174.1"/>
    </source>
</evidence>
<dbReference type="InterPro" id="IPR029442">
    <property type="entry name" value="GyrI-like"/>
</dbReference>
<accession>A0ABT1YS29</accession>
<feature type="domain" description="AraC effector-binding" evidence="1">
    <location>
        <begin position="5"/>
        <end position="157"/>
    </location>
</feature>
<reference evidence="2 3" key="1">
    <citation type="submission" date="2022-08" db="EMBL/GenBank/DDBJ databases">
        <title>Paenibacillus endoradicis sp. nov., Paenibacillus radicibacter sp. nov and Paenibacillus pararadicis sp. nov., three cold-adapted plant growth-promoting bacteria isolated from root of Larix gmelinii in Great Khingan.</title>
        <authorList>
            <person name="Xue H."/>
        </authorList>
    </citation>
    <scope>NUCLEOTIDE SEQUENCE [LARGE SCALE GENOMIC DNA]</scope>
    <source>
        <strain evidence="2 3">N5-1-1-5</strain>
    </source>
</reference>
<dbReference type="Gene3D" id="3.20.80.10">
    <property type="entry name" value="Regulatory factor, effector binding domain"/>
    <property type="match status" value="1"/>
</dbReference>
<dbReference type="Proteomes" id="UP001300012">
    <property type="component" value="Unassembled WGS sequence"/>
</dbReference>
<keyword evidence="3" id="KW-1185">Reference proteome</keyword>
<evidence type="ECO:0000259" key="1">
    <source>
        <dbReference type="SMART" id="SM00871"/>
    </source>
</evidence>
<name>A0ABT1YS29_9BACL</name>
<dbReference type="SMART" id="SM00871">
    <property type="entry name" value="AraC_E_bind"/>
    <property type="match status" value="1"/>
</dbReference>
<dbReference type="SUPFAM" id="SSF55136">
    <property type="entry name" value="Probable bacterial effector-binding domain"/>
    <property type="match status" value="1"/>
</dbReference>
<sequence length="159" mass="18213">MEQRNESTIITKESFQAVGLKWEGTFAEAGAGGIRAVHSEINRRLQEIRHVLYPDTLLGLSYHINEGGFTHYSVMEVESAKHIPDGMVSITVPTLTYAKCEHKKDQSIDLSYKNMYAWIASQGYQLHKGEVTHYEEYPIHQDPYVKDPEFIIMIPIENN</sequence>
<protein>
    <submittedName>
        <fullName evidence="2">GyrI-like domain-containing protein</fullName>
    </submittedName>
</protein>
<proteinExistence type="predicted"/>
<organism evidence="2 3">
    <name type="scientific">Paenibacillus radicis</name>
    <name type="common">ex Xue et al. 2023</name>
    <dbReference type="NCBI Taxonomy" id="2972489"/>
    <lineage>
        <taxon>Bacteria</taxon>
        <taxon>Bacillati</taxon>
        <taxon>Bacillota</taxon>
        <taxon>Bacilli</taxon>
        <taxon>Bacillales</taxon>
        <taxon>Paenibacillaceae</taxon>
        <taxon>Paenibacillus</taxon>
    </lineage>
</organism>
<dbReference type="Pfam" id="PF06445">
    <property type="entry name" value="GyrI-like"/>
    <property type="match status" value="1"/>
</dbReference>